<dbReference type="EMBL" id="CAJRST010038888">
    <property type="protein sequence ID" value="CAG6014608.1"/>
    <property type="molecule type" value="Genomic_DNA"/>
</dbReference>
<reference evidence="1" key="1">
    <citation type="submission" date="2021-05" db="EMBL/GenBank/DDBJ databases">
        <authorList>
            <person name="Tigano A."/>
        </authorList>
    </citation>
    <scope>NUCLEOTIDE SEQUENCE</scope>
</reference>
<name>A0A8S4BMP1_9TELE</name>
<evidence type="ECO:0000313" key="2">
    <source>
        <dbReference type="Proteomes" id="UP000677803"/>
    </source>
</evidence>
<accession>A0A8S4BMP1</accession>
<keyword evidence="2" id="KW-1185">Reference proteome</keyword>
<dbReference type="Proteomes" id="UP000677803">
    <property type="component" value="Unassembled WGS sequence"/>
</dbReference>
<gene>
    <name evidence="1" type="ORF">MMEN_LOCUS19323</name>
</gene>
<dbReference type="AlphaFoldDB" id="A0A8S4BMP1"/>
<comment type="caution">
    <text evidence="1">The sequence shown here is derived from an EMBL/GenBank/DDBJ whole genome shotgun (WGS) entry which is preliminary data.</text>
</comment>
<sequence length="76" mass="8725">MLVSPKFSEYLHKTAEALFKMQQGICKGTLKYSPPDFFCCFFCFVIHHFNNLSLVCVIMRRTCLTGSTHDANIQLC</sequence>
<protein>
    <submittedName>
        <fullName evidence="1">(Atlantic silverside) hypothetical protein</fullName>
    </submittedName>
</protein>
<organism evidence="1 2">
    <name type="scientific">Menidia menidia</name>
    <name type="common">Atlantic silverside</name>
    <dbReference type="NCBI Taxonomy" id="238744"/>
    <lineage>
        <taxon>Eukaryota</taxon>
        <taxon>Metazoa</taxon>
        <taxon>Chordata</taxon>
        <taxon>Craniata</taxon>
        <taxon>Vertebrata</taxon>
        <taxon>Euteleostomi</taxon>
        <taxon>Actinopterygii</taxon>
        <taxon>Neopterygii</taxon>
        <taxon>Teleostei</taxon>
        <taxon>Neoteleostei</taxon>
        <taxon>Acanthomorphata</taxon>
        <taxon>Ovalentaria</taxon>
        <taxon>Atherinomorphae</taxon>
        <taxon>Atheriniformes</taxon>
        <taxon>Atherinopsidae</taxon>
        <taxon>Menidiinae</taxon>
        <taxon>Menidia</taxon>
    </lineage>
</organism>
<proteinExistence type="predicted"/>
<evidence type="ECO:0000313" key="1">
    <source>
        <dbReference type="EMBL" id="CAG6014608.1"/>
    </source>
</evidence>